<comment type="caution">
    <text evidence="2">The sequence shown here is derived from an EMBL/GenBank/DDBJ whole genome shotgun (WGS) entry which is preliminary data.</text>
</comment>
<keyword evidence="3" id="KW-1185">Reference proteome</keyword>
<evidence type="ECO:0000313" key="2">
    <source>
        <dbReference type="EMBL" id="PRQ45164.1"/>
    </source>
</evidence>
<gene>
    <name evidence="2" type="ORF">RchiOBHm_Chr3g0487211</name>
</gene>
<evidence type="ECO:0000256" key="1">
    <source>
        <dbReference type="SAM" id="MobiDB-lite"/>
    </source>
</evidence>
<accession>A0A2P6RFI3</accession>
<sequence>MLSVQIQPSLSLSLSLSTNPYHPNLFDCDSLRPSSTSPTRRPSPSISPSSGSSTTVTPTLIRSSSLIAPCS</sequence>
<dbReference type="EMBL" id="PDCK01000041">
    <property type="protein sequence ID" value="PRQ45164.1"/>
    <property type="molecule type" value="Genomic_DNA"/>
</dbReference>
<dbReference type="Gramene" id="PRQ45164">
    <property type="protein sequence ID" value="PRQ45164"/>
    <property type="gene ID" value="RchiOBHm_Chr3g0487211"/>
</dbReference>
<feature type="compositionally biased region" description="Polar residues" evidence="1">
    <location>
        <begin position="60"/>
        <end position="71"/>
    </location>
</feature>
<feature type="compositionally biased region" description="Low complexity" evidence="1">
    <location>
        <begin position="31"/>
        <end position="59"/>
    </location>
</feature>
<proteinExistence type="predicted"/>
<protein>
    <submittedName>
        <fullName evidence="2">Uncharacterized protein</fullName>
    </submittedName>
</protein>
<evidence type="ECO:0000313" key="3">
    <source>
        <dbReference type="Proteomes" id="UP000238479"/>
    </source>
</evidence>
<dbReference type="Proteomes" id="UP000238479">
    <property type="component" value="Chromosome 3"/>
</dbReference>
<name>A0A2P6RFI3_ROSCH</name>
<organism evidence="2 3">
    <name type="scientific">Rosa chinensis</name>
    <name type="common">China rose</name>
    <dbReference type="NCBI Taxonomy" id="74649"/>
    <lineage>
        <taxon>Eukaryota</taxon>
        <taxon>Viridiplantae</taxon>
        <taxon>Streptophyta</taxon>
        <taxon>Embryophyta</taxon>
        <taxon>Tracheophyta</taxon>
        <taxon>Spermatophyta</taxon>
        <taxon>Magnoliopsida</taxon>
        <taxon>eudicotyledons</taxon>
        <taxon>Gunneridae</taxon>
        <taxon>Pentapetalae</taxon>
        <taxon>rosids</taxon>
        <taxon>fabids</taxon>
        <taxon>Rosales</taxon>
        <taxon>Rosaceae</taxon>
        <taxon>Rosoideae</taxon>
        <taxon>Rosoideae incertae sedis</taxon>
        <taxon>Rosa</taxon>
    </lineage>
</organism>
<feature type="region of interest" description="Disordered" evidence="1">
    <location>
        <begin position="27"/>
        <end position="71"/>
    </location>
</feature>
<dbReference type="AlphaFoldDB" id="A0A2P6RFI3"/>
<reference evidence="2 3" key="1">
    <citation type="journal article" date="2018" name="Nat. Genet.">
        <title>The Rosa genome provides new insights in the design of modern roses.</title>
        <authorList>
            <person name="Bendahmane M."/>
        </authorList>
    </citation>
    <scope>NUCLEOTIDE SEQUENCE [LARGE SCALE GENOMIC DNA]</scope>
    <source>
        <strain evidence="3">cv. Old Blush</strain>
    </source>
</reference>